<comment type="similarity">
    <text evidence="1">Belongs to the SIMIBI class G3E GTPase family. ArgK/MeaB subfamily.</text>
</comment>
<keyword evidence="4" id="KW-0342">GTP-binding</keyword>
<name>A0A444J5F2_9BACT</name>
<dbReference type="InterPro" id="IPR052040">
    <property type="entry name" value="GTPase/Isobutyryl-CoA_mutase"/>
</dbReference>
<dbReference type="Pfam" id="PF03308">
    <property type="entry name" value="MeaB"/>
    <property type="match status" value="1"/>
</dbReference>
<evidence type="ECO:0000256" key="3">
    <source>
        <dbReference type="ARBA" id="ARBA00022801"/>
    </source>
</evidence>
<dbReference type="EMBL" id="MTKQ01000113">
    <property type="protein sequence ID" value="RWX48325.1"/>
    <property type="molecule type" value="Genomic_DNA"/>
</dbReference>
<accession>A0A444J5F2</accession>
<evidence type="ECO:0000256" key="4">
    <source>
        <dbReference type="ARBA" id="ARBA00023134"/>
    </source>
</evidence>
<evidence type="ECO:0000256" key="2">
    <source>
        <dbReference type="ARBA" id="ARBA00022741"/>
    </source>
</evidence>
<keyword evidence="2" id="KW-0547">Nucleotide-binding</keyword>
<dbReference type="PANTHER" id="PTHR43087:SF1">
    <property type="entry name" value="LAO_AO TRANSPORT SYSTEM ATPASE"/>
    <property type="match status" value="1"/>
</dbReference>
<evidence type="ECO:0000259" key="6">
    <source>
        <dbReference type="SMART" id="SM00382"/>
    </source>
</evidence>
<evidence type="ECO:0000313" key="8">
    <source>
        <dbReference type="Proteomes" id="UP000286862"/>
    </source>
</evidence>
<dbReference type="GO" id="GO:0016301">
    <property type="term" value="F:kinase activity"/>
    <property type="evidence" value="ECO:0007669"/>
    <property type="project" value="UniProtKB-KW"/>
</dbReference>
<evidence type="ECO:0000313" key="7">
    <source>
        <dbReference type="EMBL" id="RWX48325.1"/>
    </source>
</evidence>
<dbReference type="SMART" id="SM00382">
    <property type="entry name" value="AAA"/>
    <property type="match status" value="1"/>
</dbReference>
<organism evidence="7 8">
    <name type="scientific">Candidatus Electrothrix marina</name>
    <dbReference type="NCBI Taxonomy" id="1859130"/>
    <lineage>
        <taxon>Bacteria</taxon>
        <taxon>Pseudomonadati</taxon>
        <taxon>Thermodesulfobacteriota</taxon>
        <taxon>Desulfobulbia</taxon>
        <taxon>Desulfobulbales</taxon>
        <taxon>Desulfobulbaceae</taxon>
        <taxon>Candidatus Electrothrix</taxon>
    </lineage>
</organism>
<dbReference type="SUPFAM" id="SSF52540">
    <property type="entry name" value="P-loop containing nucleoside triphosphate hydrolases"/>
    <property type="match status" value="1"/>
</dbReference>
<keyword evidence="7" id="KW-0418">Kinase</keyword>
<comment type="caution">
    <text evidence="7">The sequence shown here is derived from an EMBL/GenBank/DDBJ whole genome shotgun (WGS) entry which is preliminary data.</text>
</comment>
<dbReference type="Proteomes" id="UP000286862">
    <property type="component" value="Unassembled WGS sequence"/>
</dbReference>
<protein>
    <submittedName>
        <fullName evidence="7">LAO/AO transport system kinase</fullName>
    </submittedName>
</protein>
<dbReference type="NCBIfam" id="TIGR00750">
    <property type="entry name" value="lao"/>
    <property type="match status" value="1"/>
</dbReference>
<dbReference type="GO" id="GO:0003924">
    <property type="term" value="F:GTPase activity"/>
    <property type="evidence" value="ECO:0007669"/>
    <property type="project" value="InterPro"/>
</dbReference>
<proteinExistence type="inferred from homology"/>
<dbReference type="GO" id="GO:0005525">
    <property type="term" value="F:GTP binding"/>
    <property type="evidence" value="ECO:0007669"/>
    <property type="project" value="UniProtKB-KW"/>
</dbReference>
<keyword evidence="3" id="KW-0378">Hydrolase</keyword>
<sequence>MPSAQLLEQLHLGDPRSVARAISLVEDQAEMANRIMQGLDQERLDKALTVGITGPPGAGKSTLTSALVRHLRQRGTRVGVIAVDPSSPLTHGALLGDRIRMMEHVLDPDVVVRSMATRGRLGGLCAAAGATMRIMAASGCRVVLVETVGIGQSEMDIASLADITALVLAPGFGDEIQAMKAGILEVVDLLVINKADMPGASKLRFDLGREAAQSDRVLETAAAENQGIEDLLDRILALETEFRKGEKFIQRRQQSWNKETVDRCLDLFREHLTELMQEQPCIEADPGAAAEALLERIIHAPGR</sequence>
<feature type="domain" description="AAA+ ATPase" evidence="6">
    <location>
        <begin position="46"/>
        <end position="246"/>
    </location>
</feature>
<keyword evidence="5" id="KW-0143">Chaperone</keyword>
<dbReference type="InterPro" id="IPR005129">
    <property type="entry name" value="GTPase_ArgK"/>
</dbReference>
<dbReference type="InterPro" id="IPR027417">
    <property type="entry name" value="P-loop_NTPase"/>
</dbReference>
<dbReference type="PANTHER" id="PTHR43087">
    <property type="entry name" value="LYSINE/ARGININE/ORNITHINE TRANSPORT SYSTEM KINASE"/>
    <property type="match status" value="1"/>
</dbReference>
<reference evidence="7 8" key="1">
    <citation type="submission" date="2017-01" db="EMBL/GenBank/DDBJ databases">
        <title>The cable genome- insights into the physiology and evolution of filamentous bacteria capable of sulfide oxidation via long distance electron transfer.</title>
        <authorList>
            <person name="Schreiber L."/>
            <person name="Bjerg J.T."/>
            <person name="Boggild A."/>
            <person name="Van De Vossenberg J."/>
            <person name="Meysman F."/>
            <person name="Nielsen L.P."/>
            <person name="Schramm A."/>
            <person name="Kjeldsen K.U."/>
        </authorList>
    </citation>
    <scope>NUCLEOTIDE SEQUENCE [LARGE SCALE GENOMIC DNA]</scope>
    <source>
        <strain evidence="7">A2</strain>
    </source>
</reference>
<evidence type="ECO:0000256" key="1">
    <source>
        <dbReference type="ARBA" id="ARBA00009625"/>
    </source>
</evidence>
<gene>
    <name evidence="7" type="ORF">VT99_11133</name>
</gene>
<dbReference type="AlphaFoldDB" id="A0A444J5F2"/>
<keyword evidence="7" id="KW-0808">Transferase</keyword>
<evidence type="ECO:0000256" key="5">
    <source>
        <dbReference type="ARBA" id="ARBA00023186"/>
    </source>
</evidence>
<dbReference type="InterPro" id="IPR003593">
    <property type="entry name" value="AAA+_ATPase"/>
</dbReference>
<dbReference type="Gene3D" id="3.40.50.300">
    <property type="entry name" value="P-loop containing nucleotide triphosphate hydrolases"/>
    <property type="match status" value="1"/>
</dbReference>